<comment type="caution">
    <text evidence="2">The sequence shown here is derived from an EMBL/GenBank/DDBJ whole genome shotgun (WGS) entry which is preliminary data.</text>
</comment>
<dbReference type="RefSeq" id="WP_006371785.1">
    <property type="nucleotide sequence ID" value="NZ_JAAXPC010000004.1"/>
</dbReference>
<keyword evidence="1" id="KW-0812">Transmembrane</keyword>
<keyword evidence="1" id="KW-1133">Transmembrane helix</keyword>
<reference evidence="2 3" key="1">
    <citation type="submission" date="2020-04" db="EMBL/GenBank/DDBJ databases">
        <title>MicrobeNet Type strains.</title>
        <authorList>
            <person name="Nicholson A.C."/>
        </authorList>
    </citation>
    <scope>NUCLEOTIDE SEQUENCE [LARGE SCALE GENOMIC DNA]</scope>
    <source>
        <strain evidence="2 3">ATCC BAA-14</strain>
    </source>
</reference>
<evidence type="ECO:0000313" key="3">
    <source>
        <dbReference type="Proteomes" id="UP000563898"/>
    </source>
</evidence>
<gene>
    <name evidence="2" type="ORF">HGA05_09750</name>
</gene>
<feature type="transmembrane region" description="Helical" evidence="1">
    <location>
        <begin position="12"/>
        <end position="31"/>
    </location>
</feature>
<accession>A0A846WJI1</accession>
<name>A0A846WJI1_9ACTN</name>
<protein>
    <submittedName>
        <fullName evidence="2">Uncharacterized protein</fullName>
    </submittedName>
</protein>
<sequence>MYRDQLAKVQRVVAFAALATGFAIISLDTLVELRVHPAIALVKGYSRRLEVVVHDW</sequence>
<evidence type="ECO:0000313" key="2">
    <source>
        <dbReference type="EMBL" id="NKY01855.1"/>
    </source>
</evidence>
<dbReference type="EMBL" id="JAAXPC010000004">
    <property type="protein sequence ID" value="NKY01855.1"/>
    <property type="molecule type" value="Genomic_DNA"/>
</dbReference>
<dbReference type="AlphaFoldDB" id="A0A846WJI1"/>
<keyword evidence="1" id="KW-0472">Membrane</keyword>
<dbReference type="Proteomes" id="UP000563898">
    <property type="component" value="Unassembled WGS sequence"/>
</dbReference>
<organism evidence="2 3">
    <name type="scientific">Gordonia polyisoprenivorans</name>
    <dbReference type="NCBI Taxonomy" id="84595"/>
    <lineage>
        <taxon>Bacteria</taxon>
        <taxon>Bacillati</taxon>
        <taxon>Actinomycetota</taxon>
        <taxon>Actinomycetes</taxon>
        <taxon>Mycobacteriales</taxon>
        <taxon>Gordoniaceae</taxon>
        <taxon>Gordonia</taxon>
    </lineage>
</organism>
<evidence type="ECO:0000256" key="1">
    <source>
        <dbReference type="SAM" id="Phobius"/>
    </source>
</evidence>
<proteinExistence type="predicted"/>